<reference evidence="2" key="1">
    <citation type="journal article" date="2022" name="bioRxiv">
        <title>Sequencing and chromosome-scale assembly of the giantPleurodeles waltlgenome.</title>
        <authorList>
            <person name="Brown T."/>
            <person name="Elewa A."/>
            <person name="Iarovenko S."/>
            <person name="Subramanian E."/>
            <person name="Araus A.J."/>
            <person name="Petzold A."/>
            <person name="Susuki M."/>
            <person name="Suzuki K.-i.T."/>
            <person name="Hayashi T."/>
            <person name="Toyoda A."/>
            <person name="Oliveira C."/>
            <person name="Osipova E."/>
            <person name="Leigh N.D."/>
            <person name="Simon A."/>
            <person name="Yun M.H."/>
        </authorList>
    </citation>
    <scope>NUCLEOTIDE SEQUENCE</scope>
    <source>
        <strain evidence="2">20211129_DDA</strain>
        <tissue evidence="2">Liver</tissue>
    </source>
</reference>
<sequence length="78" mass="8791">MGSRCARLYLQTQKIKKSAETTSAREMTRKQTKAKRGGERASRPGVGRRQNMEVLLPAERPLYCEPKVSSIVLERSPS</sequence>
<proteinExistence type="predicted"/>
<feature type="region of interest" description="Disordered" evidence="1">
    <location>
        <begin position="15"/>
        <end position="50"/>
    </location>
</feature>
<comment type="caution">
    <text evidence="2">The sequence shown here is derived from an EMBL/GenBank/DDBJ whole genome shotgun (WGS) entry which is preliminary data.</text>
</comment>
<accession>A0AAV7VM64</accession>
<dbReference type="EMBL" id="JANPWB010000003">
    <property type="protein sequence ID" value="KAJ1201428.1"/>
    <property type="molecule type" value="Genomic_DNA"/>
</dbReference>
<evidence type="ECO:0000313" key="2">
    <source>
        <dbReference type="EMBL" id="KAJ1201428.1"/>
    </source>
</evidence>
<dbReference type="Proteomes" id="UP001066276">
    <property type="component" value="Chromosome 2_1"/>
</dbReference>
<protein>
    <submittedName>
        <fullName evidence="2">Uncharacterized protein</fullName>
    </submittedName>
</protein>
<evidence type="ECO:0000256" key="1">
    <source>
        <dbReference type="SAM" id="MobiDB-lite"/>
    </source>
</evidence>
<gene>
    <name evidence="2" type="ORF">NDU88_005237</name>
</gene>
<name>A0AAV7VM64_PLEWA</name>
<evidence type="ECO:0000313" key="3">
    <source>
        <dbReference type="Proteomes" id="UP001066276"/>
    </source>
</evidence>
<dbReference type="AlphaFoldDB" id="A0AAV7VM64"/>
<organism evidence="2 3">
    <name type="scientific">Pleurodeles waltl</name>
    <name type="common">Iberian ribbed newt</name>
    <dbReference type="NCBI Taxonomy" id="8319"/>
    <lineage>
        <taxon>Eukaryota</taxon>
        <taxon>Metazoa</taxon>
        <taxon>Chordata</taxon>
        <taxon>Craniata</taxon>
        <taxon>Vertebrata</taxon>
        <taxon>Euteleostomi</taxon>
        <taxon>Amphibia</taxon>
        <taxon>Batrachia</taxon>
        <taxon>Caudata</taxon>
        <taxon>Salamandroidea</taxon>
        <taxon>Salamandridae</taxon>
        <taxon>Pleurodelinae</taxon>
        <taxon>Pleurodeles</taxon>
    </lineage>
</organism>
<keyword evidence="3" id="KW-1185">Reference proteome</keyword>